<dbReference type="EMBL" id="JAIWYP010000014">
    <property type="protein sequence ID" value="KAH3712348.1"/>
    <property type="molecule type" value="Genomic_DNA"/>
</dbReference>
<organism evidence="1 2">
    <name type="scientific">Dreissena polymorpha</name>
    <name type="common">Zebra mussel</name>
    <name type="synonym">Mytilus polymorpha</name>
    <dbReference type="NCBI Taxonomy" id="45954"/>
    <lineage>
        <taxon>Eukaryota</taxon>
        <taxon>Metazoa</taxon>
        <taxon>Spiralia</taxon>
        <taxon>Lophotrochozoa</taxon>
        <taxon>Mollusca</taxon>
        <taxon>Bivalvia</taxon>
        <taxon>Autobranchia</taxon>
        <taxon>Heteroconchia</taxon>
        <taxon>Euheterodonta</taxon>
        <taxon>Imparidentia</taxon>
        <taxon>Neoheterodontei</taxon>
        <taxon>Myida</taxon>
        <taxon>Dreissenoidea</taxon>
        <taxon>Dreissenidae</taxon>
        <taxon>Dreissena</taxon>
    </lineage>
</organism>
<dbReference type="AlphaFoldDB" id="A0A9D3Z3Y3"/>
<keyword evidence="2" id="KW-1185">Reference proteome</keyword>
<reference evidence="1" key="1">
    <citation type="journal article" date="2019" name="bioRxiv">
        <title>The Genome of the Zebra Mussel, Dreissena polymorpha: A Resource for Invasive Species Research.</title>
        <authorList>
            <person name="McCartney M.A."/>
            <person name="Auch B."/>
            <person name="Kono T."/>
            <person name="Mallez S."/>
            <person name="Zhang Y."/>
            <person name="Obille A."/>
            <person name="Becker A."/>
            <person name="Abrahante J.E."/>
            <person name="Garbe J."/>
            <person name="Badalamenti J.P."/>
            <person name="Herman A."/>
            <person name="Mangelson H."/>
            <person name="Liachko I."/>
            <person name="Sullivan S."/>
            <person name="Sone E.D."/>
            <person name="Koren S."/>
            <person name="Silverstein K.A.T."/>
            <person name="Beckman K.B."/>
            <person name="Gohl D.M."/>
        </authorList>
    </citation>
    <scope>NUCLEOTIDE SEQUENCE</scope>
    <source>
        <strain evidence="1">Duluth1</strain>
        <tissue evidence="1">Whole animal</tissue>
    </source>
</reference>
<protein>
    <submittedName>
        <fullName evidence="1">Uncharacterized protein</fullName>
    </submittedName>
</protein>
<accession>A0A9D3Z3Y3</accession>
<sequence>MTSWEPSFRRCPNGSLSMNDSAEVKIIKSQHRENDRDEPLSAAAVRLQAETIVKNAGGDITNSKHLLGCFEIQFGQFRFELHTSKYLYRSKCLTLSLSYKNFFETTSVQNFPGGIFR</sequence>
<reference evidence="1" key="2">
    <citation type="submission" date="2020-11" db="EMBL/GenBank/DDBJ databases">
        <authorList>
            <person name="McCartney M.A."/>
            <person name="Auch B."/>
            <person name="Kono T."/>
            <person name="Mallez S."/>
            <person name="Becker A."/>
            <person name="Gohl D.M."/>
            <person name="Silverstein K.A.T."/>
            <person name="Koren S."/>
            <person name="Bechman K.B."/>
            <person name="Herman A."/>
            <person name="Abrahante J.E."/>
            <person name="Garbe J."/>
        </authorList>
    </citation>
    <scope>NUCLEOTIDE SEQUENCE</scope>
    <source>
        <strain evidence="1">Duluth1</strain>
        <tissue evidence="1">Whole animal</tissue>
    </source>
</reference>
<comment type="caution">
    <text evidence="1">The sequence shown here is derived from an EMBL/GenBank/DDBJ whole genome shotgun (WGS) entry which is preliminary data.</text>
</comment>
<name>A0A9D3Z3Y3_DREPO</name>
<evidence type="ECO:0000313" key="2">
    <source>
        <dbReference type="Proteomes" id="UP000828390"/>
    </source>
</evidence>
<proteinExistence type="predicted"/>
<dbReference type="Proteomes" id="UP000828390">
    <property type="component" value="Unassembled WGS sequence"/>
</dbReference>
<gene>
    <name evidence="1" type="ORF">DPMN_072045</name>
</gene>
<evidence type="ECO:0000313" key="1">
    <source>
        <dbReference type="EMBL" id="KAH3712348.1"/>
    </source>
</evidence>